<dbReference type="Pfam" id="PF18667">
    <property type="entry name" value="BppU_IgG"/>
    <property type="match status" value="1"/>
</dbReference>
<evidence type="ECO:0000313" key="3">
    <source>
        <dbReference type="EMBL" id="MBA0974401.1"/>
    </source>
</evidence>
<evidence type="ECO:0000313" key="4">
    <source>
        <dbReference type="Proteomes" id="UP000571857"/>
    </source>
</evidence>
<dbReference type="EMBL" id="JABXJK010000095">
    <property type="protein sequence ID" value="MBA0974401.1"/>
    <property type="molecule type" value="Genomic_DNA"/>
</dbReference>
<accession>A0ABD4HSN9</accession>
<gene>
    <name evidence="3" type="ORF">HWH42_17685</name>
</gene>
<dbReference type="RefSeq" id="WP_181049112.1">
    <property type="nucleotide sequence ID" value="NZ_JABXJK010000095.1"/>
</dbReference>
<proteinExistence type="predicted"/>
<evidence type="ECO:0000259" key="2">
    <source>
        <dbReference type="Pfam" id="PF18667"/>
    </source>
</evidence>
<organism evidence="3 4">
    <name type="scientific">Enterococcus gallinarum</name>
    <dbReference type="NCBI Taxonomy" id="1353"/>
    <lineage>
        <taxon>Bacteria</taxon>
        <taxon>Bacillati</taxon>
        <taxon>Bacillota</taxon>
        <taxon>Bacilli</taxon>
        <taxon>Lactobacillales</taxon>
        <taxon>Enterococcaceae</taxon>
        <taxon>Enterococcus</taxon>
    </lineage>
</organism>
<dbReference type="AlphaFoldDB" id="A0ABD4HSN9"/>
<name>A0ABD4HSN9_ENTGA</name>
<protein>
    <recommendedName>
        <fullName evidence="2">Baseplate upper protein immunoglobulin like domain-containing protein</fullName>
    </recommendedName>
</protein>
<feature type="compositionally biased region" description="Polar residues" evidence="1">
    <location>
        <begin position="8"/>
        <end position="18"/>
    </location>
</feature>
<evidence type="ECO:0000256" key="1">
    <source>
        <dbReference type="SAM" id="MobiDB-lite"/>
    </source>
</evidence>
<dbReference type="Proteomes" id="UP000571857">
    <property type="component" value="Unassembled WGS sequence"/>
</dbReference>
<dbReference type="Gene3D" id="2.60.40.3320">
    <property type="match status" value="1"/>
</dbReference>
<sequence>MTQEFKDTQPTNEPNTSVDYRDPTDVDEVQDEIKYGIIDPISRTFATWIRTKMYRRHVRESLARMMEYTSVLFNKIKLLTENTEKRQSEIEKRQTTIEENFKSVIANATVDSELINARSSEKYGNFATLDERLEYIEKILSSSIPDGFDVTIEHNLGANPLIVVRTWTYGIGVVPLGTEPEGFFGGSASITVPCSVKQISSNKCVVTIPKDYKTTYL</sequence>
<feature type="region of interest" description="Disordered" evidence="1">
    <location>
        <begin position="1"/>
        <end position="24"/>
    </location>
</feature>
<feature type="domain" description="Baseplate upper protein immunoglobulin like" evidence="2">
    <location>
        <begin position="147"/>
        <end position="215"/>
    </location>
</feature>
<comment type="caution">
    <text evidence="3">The sequence shown here is derived from an EMBL/GenBank/DDBJ whole genome shotgun (WGS) entry which is preliminary data.</text>
</comment>
<feature type="non-terminal residue" evidence="3">
    <location>
        <position position="217"/>
    </location>
</feature>
<dbReference type="InterPro" id="IPR041531">
    <property type="entry name" value="BppU_IgG"/>
</dbReference>
<reference evidence="3 4" key="1">
    <citation type="submission" date="2020-06" db="EMBL/GenBank/DDBJ databases">
        <title>Crossreactivity between MHC class I-restricted antigens from cancer cells and an enterococcal bacteriophage.</title>
        <authorList>
            <person name="Fluckiger A."/>
            <person name="Daillere R."/>
            <person name="Sassi M."/>
            <person name="Cattoir V."/>
            <person name="Kroemer G."/>
            <person name="Zitvogel L."/>
        </authorList>
    </citation>
    <scope>NUCLEOTIDE SEQUENCE [LARGE SCALE GENOMIC DNA]</scope>
    <source>
        <strain evidence="3 4">EG4</strain>
    </source>
</reference>